<proteinExistence type="predicted"/>
<dbReference type="InterPro" id="IPR051491">
    <property type="entry name" value="Recombinase/Transposase-rel"/>
</dbReference>
<dbReference type="InterPro" id="IPR006119">
    <property type="entry name" value="Resolv_N"/>
</dbReference>
<dbReference type="PROSITE" id="PS51736">
    <property type="entry name" value="RECOMBINASES_3"/>
    <property type="match status" value="1"/>
</dbReference>
<dbReference type="SMART" id="SM00857">
    <property type="entry name" value="Resolvase"/>
    <property type="match status" value="1"/>
</dbReference>
<gene>
    <name evidence="2" type="ORF">C7438_1754</name>
</gene>
<evidence type="ECO:0000259" key="1">
    <source>
        <dbReference type="PROSITE" id="PS51736"/>
    </source>
</evidence>
<dbReference type="FunFam" id="3.40.50.1390:FF:000002">
    <property type="entry name" value="ORF1 in transposon ISC1904"/>
    <property type="match status" value="1"/>
</dbReference>
<sequence>MPFEITPTGTILVHEPEPAKGGIVALYYRVSSSDQKADLERQVVRLLKFANAQGLSVGKTVKEIGSGLNGRRKELLKLLSDPNVTTIVVEHRDRLTRFGFEFLEAALRAQGRRILVVEEREVDDDLVCDMTEVLTSLAARLYGKRSAKRRAKKRWRRFDVKIHRAYRYELDPNKEQRILLAKHAGAARFAYNWGLARWKEIYENEGRTTSAYELHRELNR</sequence>
<name>A0A660KSU7_9BACL</name>
<dbReference type="GO" id="GO:0003677">
    <property type="term" value="F:DNA binding"/>
    <property type="evidence" value="ECO:0007669"/>
    <property type="project" value="InterPro"/>
</dbReference>
<dbReference type="Gene3D" id="3.40.50.1390">
    <property type="entry name" value="Resolvase, N-terminal catalytic domain"/>
    <property type="match status" value="1"/>
</dbReference>
<evidence type="ECO:0000313" key="3">
    <source>
        <dbReference type="Proteomes" id="UP000267019"/>
    </source>
</evidence>
<dbReference type="InterPro" id="IPR041718">
    <property type="entry name" value="IS607_transposase-like"/>
</dbReference>
<dbReference type="Gene3D" id="1.10.287.2170">
    <property type="match status" value="1"/>
</dbReference>
<dbReference type="InterPro" id="IPR036162">
    <property type="entry name" value="Resolvase-like_N_sf"/>
</dbReference>
<dbReference type="InterPro" id="IPR021027">
    <property type="entry name" value="Transposase_put_HTH"/>
</dbReference>
<feature type="non-terminal residue" evidence="2">
    <location>
        <position position="220"/>
    </location>
</feature>
<dbReference type="GO" id="GO:0000150">
    <property type="term" value="F:DNA strand exchange activity"/>
    <property type="evidence" value="ECO:0007669"/>
    <property type="project" value="InterPro"/>
</dbReference>
<keyword evidence="3" id="KW-1185">Reference proteome</keyword>
<reference evidence="2 3" key="1">
    <citation type="submission" date="2018-10" db="EMBL/GenBank/DDBJ databases">
        <title>Genomic Encyclopedia of Type Strains, Phase IV (KMG-IV): sequencing the most valuable type-strain genomes for metagenomic binning, comparative biology and taxonomic classification.</title>
        <authorList>
            <person name="Goeker M."/>
        </authorList>
    </citation>
    <scope>NUCLEOTIDE SEQUENCE [LARGE SCALE GENOMIC DNA]</scope>
    <source>
        <strain evidence="2 3">DSM 22653</strain>
    </source>
</reference>
<comment type="caution">
    <text evidence="2">The sequence shown here is derived from an EMBL/GenBank/DDBJ whole genome shotgun (WGS) entry which is preliminary data.</text>
</comment>
<dbReference type="PANTHER" id="PTHR36172">
    <property type="match status" value="1"/>
</dbReference>
<organism evidence="2 3">
    <name type="scientific">Brockia lithotrophica</name>
    <dbReference type="NCBI Taxonomy" id="933949"/>
    <lineage>
        <taxon>Bacteria</taxon>
        <taxon>Bacillati</taxon>
        <taxon>Bacillota</taxon>
        <taxon>Bacilli</taxon>
        <taxon>Bacillales</taxon>
        <taxon>Bacillales Family X. Incertae Sedis</taxon>
        <taxon>Brockia</taxon>
    </lineage>
</organism>
<dbReference type="Proteomes" id="UP000267019">
    <property type="component" value="Unassembled WGS sequence"/>
</dbReference>
<dbReference type="InterPro" id="IPR048046">
    <property type="entry name" value="Transpos_IS607"/>
</dbReference>
<dbReference type="NCBIfam" id="NF033518">
    <property type="entry name" value="transpos_IS607"/>
    <property type="match status" value="1"/>
</dbReference>
<protein>
    <submittedName>
        <fullName evidence="2">Putative site-specific integrase-resolvase</fullName>
    </submittedName>
</protein>
<dbReference type="AlphaFoldDB" id="A0A660KSU7"/>
<dbReference type="PANTHER" id="PTHR36172:SF1">
    <property type="entry name" value="RESOLVASE-RELATED"/>
    <property type="match status" value="1"/>
</dbReference>
<evidence type="ECO:0000313" key="2">
    <source>
        <dbReference type="EMBL" id="RKQ83534.1"/>
    </source>
</evidence>
<feature type="domain" description="Resolvase/invertase-type recombinase catalytic" evidence="1">
    <location>
        <begin position="23"/>
        <end position="162"/>
    </location>
</feature>
<dbReference type="Pfam" id="PF12323">
    <property type="entry name" value="HTH_OrfB_IS605"/>
    <property type="match status" value="1"/>
</dbReference>
<dbReference type="Pfam" id="PF00239">
    <property type="entry name" value="Resolvase"/>
    <property type="match status" value="1"/>
</dbReference>
<accession>A0A660KSU7</accession>
<dbReference type="SUPFAM" id="SSF53041">
    <property type="entry name" value="Resolvase-like"/>
    <property type="match status" value="1"/>
</dbReference>
<dbReference type="EMBL" id="RBIJ01000007">
    <property type="protein sequence ID" value="RKQ83534.1"/>
    <property type="molecule type" value="Genomic_DNA"/>
</dbReference>
<dbReference type="CDD" id="cd03769">
    <property type="entry name" value="SR_IS607_transposase_like"/>
    <property type="match status" value="1"/>
</dbReference>